<dbReference type="EMBL" id="LMAI01000011">
    <property type="protein sequence ID" value="KUJ54678.1"/>
    <property type="molecule type" value="Genomic_DNA"/>
</dbReference>
<proteinExistence type="predicted"/>
<reference evidence="2 3" key="1">
    <citation type="submission" date="2015-10" db="EMBL/GenBank/DDBJ databases">
        <title>Genome sequence of Chryseobacterium greenlandense.</title>
        <authorList>
            <person name="Newman J."/>
            <person name="Fischer K."/>
            <person name="Miller J."/>
        </authorList>
    </citation>
    <scope>NUCLEOTIDE SEQUENCE [LARGE SCALE GENOMIC DNA]</scope>
    <source>
        <strain evidence="2 3">UMB34</strain>
    </source>
</reference>
<feature type="transmembrane region" description="Helical" evidence="1">
    <location>
        <begin position="51"/>
        <end position="71"/>
    </location>
</feature>
<keyword evidence="1" id="KW-0472">Membrane</keyword>
<dbReference type="AlphaFoldDB" id="A0A101CED0"/>
<dbReference type="Proteomes" id="UP000054388">
    <property type="component" value="Unassembled WGS sequence"/>
</dbReference>
<protein>
    <submittedName>
        <fullName evidence="2">Uncharacterized protein</fullName>
    </submittedName>
</protein>
<evidence type="ECO:0000313" key="3">
    <source>
        <dbReference type="Proteomes" id="UP000054388"/>
    </source>
</evidence>
<keyword evidence="1" id="KW-1133">Transmembrane helix</keyword>
<organism evidence="2 3">
    <name type="scientific">Chryseobacterium aquaticum subsp. greenlandense</name>
    <dbReference type="NCBI Taxonomy" id="345663"/>
    <lineage>
        <taxon>Bacteria</taxon>
        <taxon>Pseudomonadati</taxon>
        <taxon>Bacteroidota</taxon>
        <taxon>Flavobacteriia</taxon>
        <taxon>Flavobacteriales</taxon>
        <taxon>Weeksellaceae</taxon>
        <taxon>Chryseobacterium group</taxon>
        <taxon>Chryseobacterium</taxon>
    </lineage>
</organism>
<feature type="transmembrane region" description="Helical" evidence="1">
    <location>
        <begin position="20"/>
        <end position="39"/>
    </location>
</feature>
<accession>A0A101CED0</accession>
<evidence type="ECO:0000256" key="1">
    <source>
        <dbReference type="SAM" id="Phobius"/>
    </source>
</evidence>
<name>A0A101CED0_9FLAO</name>
<comment type="caution">
    <text evidence="2">The sequence shown here is derived from an EMBL/GenBank/DDBJ whole genome shotgun (WGS) entry which is preliminary data.</text>
</comment>
<sequence>MTNKLLKTNLLPILETCKIIRYILIAIILIILFYLLMILGSTHKIPQQKYLKLFFASLVVIVGMIYCSIKIKKNN</sequence>
<gene>
    <name evidence="2" type="ORF">AR686_16925</name>
</gene>
<evidence type="ECO:0000313" key="2">
    <source>
        <dbReference type="EMBL" id="KUJ54678.1"/>
    </source>
</evidence>
<keyword evidence="1" id="KW-0812">Transmembrane</keyword>